<dbReference type="Proteomes" id="UP000248012">
    <property type="component" value="Unassembled WGS sequence"/>
</dbReference>
<dbReference type="InterPro" id="IPR048933">
    <property type="entry name" value="B_lactamase-like_C"/>
</dbReference>
<feature type="domain" description="Metallo-beta-lactamase" evidence="1">
    <location>
        <begin position="35"/>
        <end position="252"/>
    </location>
</feature>
<sequence>MLDFPYDTAPAPGEVFTIRPGLLWVRLSLPFRLDHVNIYLIEDGDGWIIVDTGIDDKAGRAQWQALFDGALKGYRFNGLFVTHHHPDHIGLAGWLCDKLDIPLLTSQTAFLSAMNFYNSPELLAATAYSRFYASHGMTPEVAALVSTQGQEYMRMLSKPPFTYRRLRDGDVLTLGGRAFHVLSGDGHCSEQLMLHLPEENLLLAADQVIEKISPNVSVMAFEPGGDPLGGFLHSLDRLRSTLPDDVLVLAGHRMPFYGLHDRCTALIAHHHERCDIIRAALATGPKSAAELVPVMFPRDLTPHEMSFAFTEVLAHTNYLVGTGDCRWLDRADGTRAITRA</sequence>
<dbReference type="SUPFAM" id="SSF56281">
    <property type="entry name" value="Metallo-hydrolase/oxidoreductase"/>
    <property type="match status" value="1"/>
</dbReference>
<evidence type="ECO:0000313" key="3">
    <source>
        <dbReference type="Proteomes" id="UP000248012"/>
    </source>
</evidence>
<keyword evidence="3" id="KW-1185">Reference proteome</keyword>
<reference evidence="2 3" key="1">
    <citation type="submission" date="2018-05" db="EMBL/GenBank/DDBJ databases">
        <title>Oceanovita maritima gen. nov., sp. nov., a marine bacterium in the family Rhodobacteraceae isolated from surface seawater of Lundu port Xiamen, China.</title>
        <authorList>
            <person name="Hetharua B.H."/>
            <person name="Min D."/>
            <person name="Liao H."/>
            <person name="Tian Y."/>
        </authorList>
    </citation>
    <scope>NUCLEOTIDE SEQUENCE [LARGE SCALE GENOMIC DNA]</scope>
    <source>
        <strain evidence="2 3">FSX-11</strain>
    </source>
</reference>
<dbReference type="Pfam" id="PF21221">
    <property type="entry name" value="B_lactamase-like_C"/>
    <property type="match status" value="1"/>
</dbReference>
<dbReference type="OrthoDB" id="2971563at2"/>
<dbReference type="InterPro" id="IPR001279">
    <property type="entry name" value="Metallo-B-lactamas"/>
</dbReference>
<dbReference type="RefSeq" id="WP_110795650.1">
    <property type="nucleotide sequence ID" value="NZ_KZ826483.1"/>
</dbReference>
<evidence type="ECO:0000313" key="2">
    <source>
        <dbReference type="EMBL" id="PYC48000.1"/>
    </source>
</evidence>
<keyword evidence="2" id="KW-0378">Hydrolase</keyword>
<dbReference type="AlphaFoldDB" id="A0A2V4NDU4"/>
<name>A0A2V4NDU4_9RHOB</name>
<protein>
    <submittedName>
        <fullName evidence="2">MBL fold metallo-hydrolase</fullName>
    </submittedName>
</protein>
<organism evidence="2 3">
    <name type="scientific">Litorivita pollutaquae</name>
    <dbReference type="NCBI Taxonomy" id="2200892"/>
    <lineage>
        <taxon>Bacteria</taxon>
        <taxon>Pseudomonadati</taxon>
        <taxon>Pseudomonadota</taxon>
        <taxon>Alphaproteobacteria</taxon>
        <taxon>Rhodobacterales</taxon>
        <taxon>Paracoccaceae</taxon>
        <taxon>Litorivita</taxon>
    </lineage>
</organism>
<dbReference type="InterPro" id="IPR036866">
    <property type="entry name" value="RibonucZ/Hydroxyglut_hydro"/>
</dbReference>
<gene>
    <name evidence="2" type="ORF">DI396_07930</name>
</gene>
<dbReference type="InterPro" id="IPR036388">
    <property type="entry name" value="WH-like_DNA-bd_sf"/>
</dbReference>
<dbReference type="Gene3D" id="3.60.15.10">
    <property type="entry name" value="Ribonuclease Z/Hydroxyacylglutathione hydrolase-like"/>
    <property type="match status" value="1"/>
</dbReference>
<dbReference type="PANTHER" id="PTHR23131:SF4">
    <property type="entry name" value="METALLO-BETA-LACTAMASE SUPERFAMILY POTEIN"/>
    <property type="match status" value="1"/>
</dbReference>
<evidence type="ECO:0000259" key="1">
    <source>
        <dbReference type="SMART" id="SM00849"/>
    </source>
</evidence>
<dbReference type="EMBL" id="QFVT01000004">
    <property type="protein sequence ID" value="PYC48000.1"/>
    <property type="molecule type" value="Genomic_DNA"/>
</dbReference>
<dbReference type="PANTHER" id="PTHR23131">
    <property type="entry name" value="ENDORIBONUCLEASE LACTB2"/>
    <property type="match status" value="1"/>
</dbReference>
<dbReference type="Pfam" id="PF00753">
    <property type="entry name" value="Lactamase_B"/>
    <property type="match status" value="1"/>
</dbReference>
<accession>A0A2V4NDU4</accession>
<proteinExistence type="predicted"/>
<dbReference type="InterPro" id="IPR050662">
    <property type="entry name" value="Sec-metab_biosynth-thioest"/>
</dbReference>
<dbReference type="Gene3D" id="1.10.10.10">
    <property type="entry name" value="Winged helix-like DNA-binding domain superfamily/Winged helix DNA-binding domain"/>
    <property type="match status" value="1"/>
</dbReference>
<dbReference type="GO" id="GO:0016787">
    <property type="term" value="F:hydrolase activity"/>
    <property type="evidence" value="ECO:0007669"/>
    <property type="project" value="UniProtKB-KW"/>
</dbReference>
<dbReference type="SMART" id="SM00849">
    <property type="entry name" value="Lactamase_B"/>
    <property type="match status" value="1"/>
</dbReference>
<comment type="caution">
    <text evidence="2">The sequence shown here is derived from an EMBL/GenBank/DDBJ whole genome shotgun (WGS) entry which is preliminary data.</text>
</comment>